<dbReference type="EMBL" id="JANTQA010000063">
    <property type="protein sequence ID" value="KAJ3427313.1"/>
    <property type="molecule type" value="Genomic_DNA"/>
</dbReference>
<organism evidence="1 2">
    <name type="scientific">Anaeramoeba flamelloides</name>
    <dbReference type="NCBI Taxonomy" id="1746091"/>
    <lineage>
        <taxon>Eukaryota</taxon>
        <taxon>Metamonada</taxon>
        <taxon>Anaeramoebidae</taxon>
        <taxon>Anaeramoeba</taxon>
    </lineage>
</organism>
<protein>
    <submittedName>
        <fullName evidence="1">Uncharacterized protein</fullName>
    </submittedName>
</protein>
<dbReference type="Proteomes" id="UP001146793">
    <property type="component" value="Unassembled WGS sequence"/>
</dbReference>
<accession>A0AAV7YBX6</accession>
<sequence length="181" mass="20631">MTSTISSGCGKGKTYSLFTQNSTTDKNNKKQNNQVPFIQLPSNLNQIKNKTKKQNTTLSELQKKHLKASEGNLRKTFLKTEEVRKDFNNFIEFITEQSSSGLYSNNSSTTKCNKNNLLGEIVVVSFIPTQKTITRRKVGQKKGNVEIASHQIKKNYDETESKLKQILNNYIKHNLTILEKK</sequence>
<reference evidence="1" key="1">
    <citation type="submission" date="2022-08" db="EMBL/GenBank/DDBJ databases">
        <title>Novel sulphate-reducing endosymbionts in the free-living metamonad Anaeramoeba.</title>
        <authorList>
            <person name="Jerlstrom-Hultqvist J."/>
            <person name="Cepicka I."/>
            <person name="Gallot-Lavallee L."/>
            <person name="Salas-Leiva D."/>
            <person name="Curtis B.A."/>
            <person name="Zahonova K."/>
            <person name="Pipaliya S."/>
            <person name="Dacks J."/>
            <person name="Roger A.J."/>
        </authorList>
    </citation>
    <scope>NUCLEOTIDE SEQUENCE</scope>
    <source>
        <strain evidence="1">Busselton2</strain>
    </source>
</reference>
<evidence type="ECO:0000313" key="1">
    <source>
        <dbReference type="EMBL" id="KAJ3427313.1"/>
    </source>
</evidence>
<dbReference type="AlphaFoldDB" id="A0AAV7YBX6"/>
<evidence type="ECO:0000313" key="2">
    <source>
        <dbReference type="Proteomes" id="UP001146793"/>
    </source>
</evidence>
<comment type="caution">
    <text evidence="1">The sequence shown here is derived from an EMBL/GenBank/DDBJ whole genome shotgun (WGS) entry which is preliminary data.</text>
</comment>
<gene>
    <name evidence="1" type="ORF">M0812_26895</name>
</gene>
<name>A0AAV7YBX6_9EUKA</name>
<proteinExistence type="predicted"/>